<keyword evidence="2" id="KW-1185">Reference proteome</keyword>
<proteinExistence type="predicted"/>
<protein>
    <submittedName>
        <fullName evidence="1">Uncharacterized protein</fullName>
    </submittedName>
</protein>
<name>A0A1R3IYX9_COCAP</name>
<accession>A0A1R3IYX9</accession>
<reference evidence="1 2" key="1">
    <citation type="submission" date="2013-09" db="EMBL/GenBank/DDBJ databases">
        <title>Corchorus capsularis genome sequencing.</title>
        <authorList>
            <person name="Alam M."/>
            <person name="Haque M.S."/>
            <person name="Islam M.S."/>
            <person name="Emdad E.M."/>
            <person name="Islam M.M."/>
            <person name="Ahmed B."/>
            <person name="Halim A."/>
            <person name="Hossen Q.M.M."/>
            <person name="Hossain M.Z."/>
            <person name="Ahmed R."/>
            <person name="Khan M.M."/>
            <person name="Islam R."/>
            <person name="Rashid M.M."/>
            <person name="Khan S.A."/>
            <person name="Rahman M.S."/>
            <person name="Alam M."/>
        </authorList>
    </citation>
    <scope>NUCLEOTIDE SEQUENCE [LARGE SCALE GENOMIC DNA]</scope>
    <source>
        <strain evidence="2">cv. CVL-1</strain>
        <tissue evidence="1">Whole seedling</tissue>
    </source>
</reference>
<dbReference type="AlphaFoldDB" id="A0A1R3IYX9"/>
<comment type="caution">
    <text evidence="1">The sequence shown here is derived from an EMBL/GenBank/DDBJ whole genome shotgun (WGS) entry which is preliminary data.</text>
</comment>
<sequence length="25" mass="2418">MTGVICSAVATLGGSSASETPYIAM</sequence>
<dbReference type="Gramene" id="OMO87785">
    <property type="protein sequence ID" value="OMO87785"/>
    <property type="gene ID" value="CCACVL1_08763"/>
</dbReference>
<dbReference type="EMBL" id="AWWV01009153">
    <property type="protein sequence ID" value="OMO87785.1"/>
    <property type="molecule type" value="Genomic_DNA"/>
</dbReference>
<gene>
    <name evidence="1" type="ORF">CCACVL1_08763</name>
</gene>
<evidence type="ECO:0000313" key="1">
    <source>
        <dbReference type="EMBL" id="OMO87785.1"/>
    </source>
</evidence>
<organism evidence="1 2">
    <name type="scientific">Corchorus capsularis</name>
    <name type="common">Jute</name>
    <dbReference type="NCBI Taxonomy" id="210143"/>
    <lineage>
        <taxon>Eukaryota</taxon>
        <taxon>Viridiplantae</taxon>
        <taxon>Streptophyta</taxon>
        <taxon>Embryophyta</taxon>
        <taxon>Tracheophyta</taxon>
        <taxon>Spermatophyta</taxon>
        <taxon>Magnoliopsida</taxon>
        <taxon>eudicotyledons</taxon>
        <taxon>Gunneridae</taxon>
        <taxon>Pentapetalae</taxon>
        <taxon>rosids</taxon>
        <taxon>malvids</taxon>
        <taxon>Malvales</taxon>
        <taxon>Malvaceae</taxon>
        <taxon>Grewioideae</taxon>
        <taxon>Apeibeae</taxon>
        <taxon>Corchorus</taxon>
    </lineage>
</organism>
<evidence type="ECO:0000313" key="2">
    <source>
        <dbReference type="Proteomes" id="UP000188268"/>
    </source>
</evidence>
<dbReference type="Proteomes" id="UP000188268">
    <property type="component" value="Unassembled WGS sequence"/>
</dbReference>